<name>A0A7J7J044_BUGNE</name>
<dbReference type="EMBL" id="VXIV02003250">
    <property type="protein sequence ID" value="KAF6019177.1"/>
    <property type="molecule type" value="Genomic_DNA"/>
</dbReference>
<evidence type="ECO:0000313" key="2">
    <source>
        <dbReference type="EMBL" id="KAF6019177.1"/>
    </source>
</evidence>
<evidence type="ECO:0000256" key="1">
    <source>
        <dbReference type="SAM" id="MobiDB-lite"/>
    </source>
</evidence>
<evidence type="ECO:0000313" key="3">
    <source>
        <dbReference type="Proteomes" id="UP000593567"/>
    </source>
</evidence>
<dbReference type="AlphaFoldDB" id="A0A7J7J044"/>
<gene>
    <name evidence="2" type="ORF">EB796_022480</name>
</gene>
<protein>
    <submittedName>
        <fullName evidence="2">Uncharacterized protein</fullName>
    </submittedName>
</protein>
<keyword evidence="3" id="KW-1185">Reference proteome</keyword>
<sequence length="292" mass="32034">MSKQLAKTSDPRSAMPMCKGSERGNSPTLVKRITSESCHTIEDFSFCDDEFEGILGLIAQRYDYDDVISSEEQETGPSSSSKGANGEIDSQKTLMKKEQKEKYGKLMSKKKNVALECLLKAGDAGGSGISSGTTQERITADEKGEASTSKPFTKVITLTLLLDGGNCSVSQLFTKSTLGRCARQQRKTITIKKHDIQAEDVVLPPTTNKKDFAKKWKRRACRKMSLIVEETTTSNSQTGHSKVASPSRVKEKAAAEKRKRGKACRKIEETTTSRSPTENSEVALPKLVKGRQ</sequence>
<feature type="region of interest" description="Disordered" evidence="1">
    <location>
        <begin position="126"/>
        <end position="146"/>
    </location>
</feature>
<comment type="caution">
    <text evidence="2">The sequence shown here is derived from an EMBL/GenBank/DDBJ whole genome shotgun (WGS) entry which is preliminary data.</text>
</comment>
<accession>A0A7J7J044</accession>
<reference evidence="2" key="1">
    <citation type="submission" date="2020-06" db="EMBL/GenBank/DDBJ databases">
        <title>Draft genome of Bugula neritina, a colonial animal packing powerful symbionts and potential medicines.</title>
        <authorList>
            <person name="Rayko M."/>
        </authorList>
    </citation>
    <scope>NUCLEOTIDE SEQUENCE [LARGE SCALE GENOMIC DNA]</scope>
    <source>
        <strain evidence="2">Kwan_BN1</strain>
    </source>
</reference>
<dbReference type="Proteomes" id="UP000593567">
    <property type="component" value="Unassembled WGS sequence"/>
</dbReference>
<organism evidence="2 3">
    <name type="scientific">Bugula neritina</name>
    <name type="common">Brown bryozoan</name>
    <name type="synonym">Sertularia neritina</name>
    <dbReference type="NCBI Taxonomy" id="10212"/>
    <lineage>
        <taxon>Eukaryota</taxon>
        <taxon>Metazoa</taxon>
        <taxon>Spiralia</taxon>
        <taxon>Lophotrochozoa</taxon>
        <taxon>Bryozoa</taxon>
        <taxon>Gymnolaemata</taxon>
        <taxon>Cheilostomatida</taxon>
        <taxon>Flustrina</taxon>
        <taxon>Buguloidea</taxon>
        <taxon>Bugulidae</taxon>
        <taxon>Bugula</taxon>
    </lineage>
</organism>
<proteinExistence type="predicted"/>
<feature type="region of interest" description="Disordered" evidence="1">
    <location>
        <begin position="231"/>
        <end position="292"/>
    </location>
</feature>
<feature type="compositionally biased region" description="Polar residues" evidence="1">
    <location>
        <begin position="231"/>
        <end position="240"/>
    </location>
</feature>
<feature type="region of interest" description="Disordered" evidence="1">
    <location>
        <begin position="1"/>
        <end position="27"/>
    </location>
</feature>
<feature type="region of interest" description="Disordered" evidence="1">
    <location>
        <begin position="69"/>
        <end position="99"/>
    </location>
</feature>